<evidence type="ECO:0000256" key="10">
    <source>
        <dbReference type="ARBA" id="ARBA00023012"/>
    </source>
</evidence>
<reference evidence="15 16" key="1">
    <citation type="submission" date="2018-09" db="EMBL/GenBank/DDBJ databases">
        <title>Genome Sequence of Paenibacillus lautus Strain E7593-69, Azo Dye-Degrading Bacteria, Isolated from Commercial Tattoo Inks.</title>
        <authorList>
            <person name="Nho S.W."/>
            <person name="Kim S.-J."/>
            <person name="Kweon O."/>
            <person name="Cerniglia C.E."/>
        </authorList>
    </citation>
    <scope>NUCLEOTIDE SEQUENCE [LARGE SCALE GENOMIC DNA]</scope>
    <source>
        <strain evidence="15 16">E7593-69</strain>
    </source>
</reference>
<dbReference type="SUPFAM" id="SSF55874">
    <property type="entry name" value="ATPase domain of HSP90 chaperone/DNA topoisomerase II/histidine kinase"/>
    <property type="match status" value="1"/>
</dbReference>
<feature type="domain" description="Histidine kinase" evidence="13">
    <location>
        <begin position="393"/>
        <end position="606"/>
    </location>
</feature>
<dbReference type="GO" id="GO:0004721">
    <property type="term" value="F:phosphoprotein phosphatase activity"/>
    <property type="evidence" value="ECO:0007669"/>
    <property type="project" value="TreeGrafter"/>
</dbReference>
<dbReference type="Pfam" id="PF00512">
    <property type="entry name" value="HisKA"/>
    <property type="match status" value="1"/>
</dbReference>
<dbReference type="KEGG" id="plw:D5F53_13205"/>
<evidence type="ECO:0000256" key="4">
    <source>
        <dbReference type="ARBA" id="ARBA00022475"/>
    </source>
</evidence>
<dbReference type="SUPFAM" id="SSF47384">
    <property type="entry name" value="Homodimeric domain of signal transducing histidine kinase"/>
    <property type="match status" value="1"/>
</dbReference>
<dbReference type="EMBL" id="CP032412">
    <property type="protein sequence ID" value="AYB44194.1"/>
    <property type="molecule type" value="Genomic_DNA"/>
</dbReference>
<dbReference type="SMART" id="SM00387">
    <property type="entry name" value="HATPase_c"/>
    <property type="match status" value="1"/>
</dbReference>
<keyword evidence="10" id="KW-0902">Two-component regulatory system</keyword>
<protein>
    <recommendedName>
        <fullName evidence="3">histidine kinase</fullName>
        <ecNumber evidence="3">2.7.13.3</ecNumber>
    </recommendedName>
</protein>
<dbReference type="Pfam" id="PF00672">
    <property type="entry name" value="HAMP"/>
    <property type="match status" value="1"/>
</dbReference>
<evidence type="ECO:0000256" key="12">
    <source>
        <dbReference type="SAM" id="Phobius"/>
    </source>
</evidence>
<evidence type="ECO:0000256" key="5">
    <source>
        <dbReference type="ARBA" id="ARBA00022553"/>
    </source>
</evidence>
<dbReference type="Gene3D" id="6.10.340.10">
    <property type="match status" value="1"/>
</dbReference>
<keyword evidence="12" id="KW-0812">Transmembrane</keyword>
<evidence type="ECO:0000313" key="15">
    <source>
        <dbReference type="EMBL" id="AYB44194.1"/>
    </source>
</evidence>
<keyword evidence="9" id="KW-0067">ATP-binding</keyword>
<dbReference type="PROSITE" id="PS50109">
    <property type="entry name" value="HIS_KIN"/>
    <property type="match status" value="1"/>
</dbReference>
<evidence type="ECO:0000256" key="1">
    <source>
        <dbReference type="ARBA" id="ARBA00000085"/>
    </source>
</evidence>
<dbReference type="AlphaFoldDB" id="A0A385TNE6"/>
<dbReference type="SMART" id="SM00388">
    <property type="entry name" value="HisKA"/>
    <property type="match status" value="1"/>
</dbReference>
<evidence type="ECO:0000256" key="7">
    <source>
        <dbReference type="ARBA" id="ARBA00022741"/>
    </source>
</evidence>
<comment type="catalytic activity">
    <reaction evidence="1">
        <text>ATP + protein L-histidine = ADP + protein N-phospho-L-histidine.</text>
        <dbReference type="EC" id="2.7.13.3"/>
    </reaction>
</comment>
<keyword evidence="11 12" id="KW-0472">Membrane</keyword>
<dbReference type="InterPro" id="IPR005467">
    <property type="entry name" value="His_kinase_dom"/>
</dbReference>
<dbReference type="PROSITE" id="PS50885">
    <property type="entry name" value="HAMP"/>
    <property type="match status" value="1"/>
</dbReference>
<evidence type="ECO:0000259" key="14">
    <source>
        <dbReference type="PROSITE" id="PS50885"/>
    </source>
</evidence>
<dbReference type="SUPFAM" id="SSF158472">
    <property type="entry name" value="HAMP domain-like"/>
    <property type="match status" value="1"/>
</dbReference>
<accession>A0A385TNE6</accession>
<dbReference type="Proteomes" id="UP000266552">
    <property type="component" value="Chromosome"/>
</dbReference>
<dbReference type="SMART" id="SM00304">
    <property type="entry name" value="HAMP"/>
    <property type="match status" value="1"/>
</dbReference>
<keyword evidence="12" id="KW-1133">Transmembrane helix</keyword>
<feature type="domain" description="HAMP" evidence="14">
    <location>
        <begin position="319"/>
        <end position="371"/>
    </location>
</feature>
<keyword evidence="4" id="KW-1003">Cell membrane</keyword>
<dbReference type="Pfam" id="PF02518">
    <property type="entry name" value="HATPase_c"/>
    <property type="match status" value="1"/>
</dbReference>
<keyword evidence="5" id="KW-0597">Phosphoprotein</keyword>
<dbReference type="InterPro" id="IPR036097">
    <property type="entry name" value="HisK_dim/P_sf"/>
</dbReference>
<dbReference type="GO" id="GO:0005886">
    <property type="term" value="C:plasma membrane"/>
    <property type="evidence" value="ECO:0007669"/>
    <property type="project" value="UniProtKB-SubCell"/>
</dbReference>
<evidence type="ECO:0000256" key="11">
    <source>
        <dbReference type="ARBA" id="ARBA00023136"/>
    </source>
</evidence>
<dbReference type="EC" id="2.7.13.3" evidence="3"/>
<dbReference type="FunFam" id="1.10.287.130:FF:000001">
    <property type="entry name" value="Two-component sensor histidine kinase"/>
    <property type="match status" value="1"/>
</dbReference>
<dbReference type="CDD" id="cd00082">
    <property type="entry name" value="HisKA"/>
    <property type="match status" value="1"/>
</dbReference>
<evidence type="ECO:0000256" key="9">
    <source>
        <dbReference type="ARBA" id="ARBA00022840"/>
    </source>
</evidence>
<evidence type="ECO:0000256" key="3">
    <source>
        <dbReference type="ARBA" id="ARBA00012438"/>
    </source>
</evidence>
<dbReference type="GO" id="GO:0000155">
    <property type="term" value="F:phosphorelay sensor kinase activity"/>
    <property type="evidence" value="ECO:0007669"/>
    <property type="project" value="InterPro"/>
</dbReference>
<dbReference type="CDD" id="cd06225">
    <property type="entry name" value="HAMP"/>
    <property type="match status" value="1"/>
</dbReference>
<organism evidence="15 16">
    <name type="scientific">Paenibacillus lautus</name>
    <name type="common">Bacillus lautus</name>
    <dbReference type="NCBI Taxonomy" id="1401"/>
    <lineage>
        <taxon>Bacteria</taxon>
        <taxon>Bacillati</taxon>
        <taxon>Bacillota</taxon>
        <taxon>Bacilli</taxon>
        <taxon>Bacillales</taxon>
        <taxon>Paenibacillaceae</taxon>
        <taxon>Paenibacillus</taxon>
    </lineage>
</organism>
<dbReference type="GO" id="GO:0016036">
    <property type="term" value="P:cellular response to phosphate starvation"/>
    <property type="evidence" value="ECO:0007669"/>
    <property type="project" value="TreeGrafter"/>
</dbReference>
<name>A0A385TNE6_PAELA</name>
<dbReference type="InterPro" id="IPR036890">
    <property type="entry name" value="HATPase_C_sf"/>
</dbReference>
<dbReference type="InterPro" id="IPR003594">
    <property type="entry name" value="HATPase_dom"/>
</dbReference>
<dbReference type="InterPro" id="IPR003660">
    <property type="entry name" value="HAMP_dom"/>
</dbReference>
<proteinExistence type="predicted"/>
<comment type="subcellular location">
    <subcellularLocation>
        <location evidence="2">Cell membrane</location>
        <topology evidence="2">Multi-pass membrane protein</topology>
    </subcellularLocation>
</comment>
<keyword evidence="16" id="KW-1185">Reference proteome</keyword>
<dbReference type="Gene3D" id="3.30.565.10">
    <property type="entry name" value="Histidine kinase-like ATPase, C-terminal domain"/>
    <property type="match status" value="1"/>
</dbReference>
<keyword evidence="8 15" id="KW-0418">Kinase</keyword>
<dbReference type="GO" id="GO:0005524">
    <property type="term" value="F:ATP binding"/>
    <property type="evidence" value="ECO:0007669"/>
    <property type="project" value="UniProtKB-KW"/>
</dbReference>
<dbReference type="PANTHER" id="PTHR45453:SF3">
    <property type="entry name" value="HISTIDINE KINASE"/>
    <property type="match status" value="1"/>
</dbReference>
<evidence type="ECO:0000256" key="2">
    <source>
        <dbReference type="ARBA" id="ARBA00004651"/>
    </source>
</evidence>
<dbReference type="RefSeq" id="WP_119848095.1">
    <property type="nucleotide sequence ID" value="NZ_CP032412.1"/>
</dbReference>
<dbReference type="InterPro" id="IPR050351">
    <property type="entry name" value="BphY/WalK/GraS-like"/>
</dbReference>
<evidence type="ECO:0000256" key="8">
    <source>
        <dbReference type="ARBA" id="ARBA00022777"/>
    </source>
</evidence>
<sequence length="606" mass="69987">MKQGIVLKLFLFTTGLCLFILAVIFTLQTVFFKQYYVHQKVKDVSAALQAYEQDYLNQTTDTQETAKLEQDFYQKHNIWVTTVDTRGNLKYTDDFFMEIKLRHSDETMFSNKTMTLPLYSFINVEDFSSDNPFLTPWIEEGGGIAMEGLIMNGQPVIQRMGMTESNLRDESQLENRQMVRKEGEVLNRYANAFQYREKYPTFLVKGTIMKIQLPEGAGVSRYTNHLLLDRIKAFQADLLYGDWKDSKNPNQIVDYKENDVNYIIFVNRIQDRDGNPAYLFAMASLQPVNEAAGMIKEYYVYIIIATLLLVVLASFYYSRQITRPLLRINRTTRQMADLDFSEKIPITTKDEIGDLSRNINELSERLHSHILRLEQDIEKEKQLENTRKEFISGVSHELKTPLSVIQSCLAIMKDGVASHKRDYYFKAMEDEVKRMDLLIVDMLELAKYESGTYTMDMDSFYIDAVIERVCTKLAADINAKQLHLNMSLKPVEVLANERRIEQVVVNFLSNAIRYTPEQESILVSILEDGETVKVCIENKGAHIHGEQLEKIWDRFYRGEPSRKRSTGGIGLGLSISKKILEMHGVPYGVTNTPNGVLFYFHLNKKA</sequence>
<dbReference type="Gene3D" id="1.10.287.130">
    <property type="match status" value="1"/>
</dbReference>
<feature type="transmembrane region" description="Helical" evidence="12">
    <location>
        <begin position="298"/>
        <end position="317"/>
    </location>
</feature>
<keyword evidence="6" id="KW-0808">Transferase</keyword>
<dbReference type="InterPro" id="IPR003661">
    <property type="entry name" value="HisK_dim/P_dom"/>
</dbReference>
<evidence type="ECO:0000313" key="16">
    <source>
        <dbReference type="Proteomes" id="UP000266552"/>
    </source>
</evidence>
<keyword evidence="7" id="KW-0547">Nucleotide-binding</keyword>
<dbReference type="PANTHER" id="PTHR45453">
    <property type="entry name" value="PHOSPHATE REGULON SENSOR PROTEIN PHOR"/>
    <property type="match status" value="1"/>
</dbReference>
<gene>
    <name evidence="15" type="ORF">D5F53_13205</name>
</gene>
<evidence type="ECO:0000256" key="6">
    <source>
        <dbReference type="ARBA" id="ARBA00022679"/>
    </source>
</evidence>
<evidence type="ECO:0000259" key="13">
    <source>
        <dbReference type="PROSITE" id="PS50109"/>
    </source>
</evidence>